<evidence type="ECO:0000313" key="1">
    <source>
        <dbReference type="EMBL" id="PSC03067.1"/>
    </source>
</evidence>
<dbReference type="EMBL" id="PVZS01000032">
    <property type="protein sequence ID" value="PSC03067.1"/>
    <property type="molecule type" value="Genomic_DNA"/>
</dbReference>
<comment type="caution">
    <text evidence="1">The sequence shown here is derived from an EMBL/GenBank/DDBJ whole genome shotgun (WGS) entry which is preliminary data.</text>
</comment>
<dbReference type="AlphaFoldDB" id="A0A2T1HN62"/>
<name>A0A2T1HN62_9HYPH</name>
<proteinExistence type="predicted"/>
<dbReference type="RefSeq" id="WP_106339570.1">
    <property type="nucleotide sequence ID" value="NZ_PVZS01000032.1"/>
</dbReference>
<organism evidence="1 2">
    <name type="scientific">Alsobacter soli</name>
    <dbReference type="NCBI Taxonomy" id="2109933"/>
    <lineage>
        <taxon>Bacteria</taxon>
        <taxon>Pseudomonadati</taxon>
        <taxon>Pseudomonadota</taxon>
        <taxon>Alphaproteobacteria</taxon>
        <taxon>Hyphomicrobiales</taxon>
        <taxon>Alsobacteraceae</taxon>
        <taxon>Alsobacter</taxon>
    </lineage>
</organism>
<protein>
    <submittedName>
        <fullName evidence="1">Uncharacterized protein</fullName>
    </submittedName>
</protein>
<dbReference type="Proteomes" id="UP000239772">
    <property type="component" value="Unassembled WGS sequence"/>
</dbReference>
<accession>A0A2T1HN62</accession>
<sequence>MAFVGVLVDEKGKDTVGTALTTTPDARGNEYSRAVDDLKTRKLLDDPSSAKMFADHFAEITIGKILDQDEAAAGHAADALVAVMGHDFLLVRASKLRDDLEIVDIKRLEADNLEQAEEIWSSTLEQLLTEKKGH</sequence>
<gene>
    <name evidence="1" type="ORF">SLNSH_20810</name>
</gene>
<evidence type="ECO:0000313" key="2">
    <source>
        <dbReference type="Proteomes" id="UP000239772"/>
    </source>
</evidence>
<keyword evidence="2" id="KW-1185">Reference proteome</keyword>
<reference evidence="2" key="1">
    <citation type="submission" date="2018-03" db="EMBL/GenBank/DDBJ databases">
        <authorList>
            <person name="Sun L."/>
            <person name="Liu H."/>
            <person name="Chen W."/>
            <person name="Huang K."/>
            <person name="Liu W."/>
            <person name="Gao X."/>
        </authorList>
    </citation>
    <scope>NUCLEOTIDE SEQUENCE [LARGE SCALE GENOMIC DNA]</scope>
    <source>
        <strain evidence="2">SH9</strain>
    </source>
</reference>